<evidence type="ECO:0000259" key="2">
    <source>
        <dbReference type="Pfam" id="PF01167"/>
    </source>
</evidence>
<dbReference type="VEuPathDB" id="TrichDB:TVAGG3_0013310"/>
<dbReference type="VEuPathDB" id="TrichDB:TVAG_268380"/>
<dbReference type="Pfam" id="PF01167">
    <property type="entry name" value="Tub"/>
    <property type="match status" value="1"/>
</dbReference>
<dbReference type="Proteomes" id="UP000001542">
    <property type="component" value="Unassembled WGS sequence"/>
</dbReference>
<keyword evidence="4" id="KW-1185">Reference proteome</keyword>
<dbReference type="KEGG" id="tva:5464319"/>
<organism evidence="3 4">
    <name type="scientific">Trichomonas vaginalis (strain ATCC PRA-98 / G3)</name>
    <dbReference type="NCBI Taxonomy" id="412133"/>
    <lineage>
        <taxon>Eukaryota</taxon>
        <taxon>Metamonada</taxon>
        <taxon>Parabasalia</taxon>
        <taxon>Trichomonadida</taxon>
        <taxon>Trichomonadidae</taxon>
        <taxon>Trichomonas</taxon>
    </lineage>
</organism>
<dbReference type="InterPro" id="IPR025659">
    <property type="entry name" value="Tubby-like_C"/>
</dbReference>
<evidence type="ECO:0000256" key="1">
    <source>
        <dbReference type="SAM" id="MobiDB-lite"/>
    </source>
</evidence>
<reference evidence="3" key="1">
    <citation type="submission" date="2006-10" db="EMBL/GenBank/DDBJ databases">
        <authorList>
            <person name="Amadeo P."/>
            <person name="Zhao Q."/>
            <person name="Wortman J."/>
            <person name="Fraser-Liggett C."/>
            <person name="Carlton J."/>
        </authorList>
    </citation>
    <scope>NUCLEOTIDE SEQUENCE</scope>
    <source>
        <strain evidence="3">G3</strain>
    </source>
</reference>
<proteinExistence type="predicted"/>
<dbReference type="RefSeq" id="XP_001579791.1">
    <property type="nucleotide sequence ID" value="XM_001579741.1"/>
</dbReference>
<dbReference type="OrthoDB" id="8775810at2759"/>
<gene>
    <name evidence="3" type="ORF">TVAG_268380</name>
</gene>
<accession>A2DLI7</accession>
<evidence type="ECO:0000313" key="4">
    <source>
        <dbReference type="Proteomes" id="UP000001542"/>
    </source>
</evidence>
<dbReference type="STRING" id="5722.A2DLI7"/>
<sequence>METRTTAPYLDDDKAQFRMSFEFFDAALSTSEIKPLHLKLPGKRNTPKIFRSPDKRYSSSAPLNSLINQNSQDKYEDAKDSVNRISLSETSDKLAARPRNRKQSSMLNKSTELFNTGTHSSFSREKFQSTEILTPPKESLLGKSQSQETIDKNFDPFSDGKELTFSGLYFLPCSPKQTINMTFKINDDGRSSIIYSLFLPADLDKIQRLSAHVYGGNRGARIELFFGDKMIGELRYNALKKYQNVCMTGLSPPAEICAILLNSNPKLQYFDLVIPALKKINGRYQSFCVDIREDSMLVEYVSRMAKESIRMKMRLPTQVGDTYDTTFDGKLSLPGANNFILYHESNHKRDVMTFGKFDDTTYNIVCGYPLSPIQAFAAAIAASLPS</sequence>
<feature type="region of interest" description="Disordered" evidence="1">
    <location>
        <begin position="42"/>
        <end position="109"/>
    </location>
</feature>
<dbReference type="AlphaFoldDB" id="A2DLI7"/>
<dbReference type="InterPro" id="IPR000007">
    <property type="entry name" value="Tubby_C"/>
</dbReference>
<feature type="compositionally biased region" description="Basic and acidic residues" evidence="1">
    <location>
        <begin position="73"/>
        <end position="82"/>
    </location>
</feature>
<dbReference type="SMR" id="A2DLI7"/>
<reference evidence="3" key="2">
    <citation type="journal article" date="2007" name="Science">
        <title>Draft genome sequence of the sexually transmitted pathogen Trichomonas vaginalis.</title>
        <authorList>
            <person name="Carlton J.M."/>
            <person name="Hirt R.P."/>
            <person name="Silva J.C."/>
            <person name="Delcher A.L."/>
            <person name="Schatz M."/>
            <person name="Zhao Q."/>
            <person name="Wortman J.R."/>
            <person name="Bidwell S.L."/>
            <person name="Alsmark U.C.M."/>
            <person name="Besteiro S."/>
            <person name="Sicheritz-Ponten T."/>
            <person name="Noel C.J."/>
            <person name="Dacks J.B."/>
            <person name="Foster P.G."/>
            <person name="Simillion C."/>
            <person name="Van de Peer Y."/>
            <person name="Miranda-Saavedra D."/>
            <person name="Barton G.J."/>
            <person name="Westrop G.D."/>
            <person name="Mueller S."/>
            <person name="Dessi D."/>
            <person name="Fiori P.L."/>
            <person name="Ren Q."/>
            <person name="Paulsen I."/>
            <person name="Zhang H."/>
            <person name="Bastida-Corcuera F.D."/>
            <person name="Simoes-Barbosa A."/>
            <person name="Brown M.T."/>
            <person name="Hayes R.D."/>
            <person name="Mukherjee M."/>
            <person name="Okumura C.Y."/>
            <person name="Schneider R."/>
            <person name="Smith A.J."/>
            <person name="Vanacova S."/>
            <person name="Villalvazo M."/>
            <person name="Haas B.J."/>
            <person name="Pertea M."/>
            <person name="Feldblyum T.V."/>
            <person name="Utterback T.R."/>
            <person name="Shu C.L."/>
            <person name="Osoegawa K."/>
            <person name="de Jong P.J."/>
            <person name="Hrdy I."/>
            <person name="Horvathova L."/>
            <person name="Zubacova Z."/>
            <person name="Dolezal P."/>
            <person name="Malik S.B."/>
            <person name="Logsdon J.M. Jr."/>
            <person name="Henze K."/>
            <person name="Gupta A."/>
            <person name="Wang C.C."/>
            <person name="Dunne R.L."/>
            <person name="Upcroft J.A."/>
            <person name="Upcroft P."/>
            <person name="White O."/>
            <person name="Salzberg S.L."/>
            <person name="Tang P."/>
            <person name="Chiu C.-H."/>
            <person name="Lee Y.-S."/>
            <person name="Embley T.M."/>
            <person name="Coombs G.H."/>
            <person name="Mottram J.C."/>
            <person name="Tachezy J."/>
            <person name="Fraser-Liggett C.M."/>
            <person name="Johnson P.J."/>
        </authorList>
    </citation>
    <scope>NUCLEOTIDE SEQUENCE [LARGE SCALE GENOMIC DNA]</scope>
    <source>
        <strain evidence="3">G3</strain>
    </source>
</reference>
<evidence type="ECO:0000313" key="3">
    <source>
        <dbReference type="EMBL" id="EAY18805.1"/>
    </source>
</evidence>
<name>A2DLI7_TRIV3</name>
<protein>
    <recommendedName>
        <fullName evidence="2">Tubby C-terminal domain-containing protein</fullName>
    </recommendedName>
</protein>
<feature type="domain" description="Tubby C-terminal" evidence="2">
    <location>
        <begin position="273"/>
        <end position="381"/>
    </location>
</feature>
<dbReference type="SUPFAM" id="SSF54518">
    <property type="entry name" value="Tubby C-terminal domain-like"/>
    <property type="match status" value="1"/>
</dbReference>
<feature type="compositionally biased region" description="Polar residues" evidence="1">
    <location>
        <begin position="58"/>
        <end position="72"/>
    </location>
</feature>
<dbReference type="EMBL" id="DS113215">
    <property type="protein sequence ID" value="EAY18805.1"/>
    <property type="molecule type" value="Genomic_DNA"/>
</dbReference>
<dbReference type="Gene3D" id="3.20.90.10">
    <property type="entry name" value="Tubby Protein, Chain A"/>
    <property type="match status" value="1"/>
</dbReference>
<dbReference type="InParanoid" id="A2DLI7"/>